<dbReference type="AlphaFoldDB" id="A0A4Q9GSB4"/>
<gene>
    <name evidence="10" type="ORF">EYR15_00495</name>
</gene>
<comment type="similarity">
    <text evidence="1 8">Belongs to the SOS response-associated peptidase family.</text>
</comment>
<dbReference type="GO" id="GO:0016829">
    <property type="term" value="F:lyase activity"/>
    <property type="evidence" value="ECO:0007669"/>
    <property type="project" value="UniProtKB-KW"/>
</dbReference>
<dbReference type="PANTHER" id="PTHR13604:SF0">
    <property type="entry name" value="ABASIC SITE PROCESSING PROTEIN HMCES"/>
    <property type="match status" value="1"/>
</dbReference>
<name>A0A4Q9GSB4_9HYPH</name>
<keyword evidence="4 8" id="KW-0378">Hydrolase</keyword>
<organism evidence="10 11">
    <name type="scientific">Hansschlegelia quercus</name>
    <dbReference type="NCBI Taxonomy" id="2528245"/>
    <lineage>
        <taxon>Bacteria</taxon>
        <taxon>Pseudomonadati</taxon>
        <taxon>Pseudomonadota</taxon>
        <taxon>Alphaproteobacteria</taxon>
        <taxon>Hyphomicrobiales</taxon>
        <taxon>Methylopilaceae</taxon>
        <taxon>Hansschlegelia</taxon>
    </lineage>
</organism>
<dbReference type="EMBL" id="SIUB01000001">
    <property type="protein sequence ID" value="TBN54687.1"/>
    <property type="molecule type" value="Genomic_DNA"/>
</dbReference>
<evidence type="ECO:0000256" key="2">
    <source>
        <dbReference type="ARBA" id="ARBA00022670"/>
    </source>
</evidence>
<keyword evidence="7" id="KW-0456">Lyase</keyword>
<evidence type="ECO:0000313" key="11">
    <source>
        <dbReference type="Proteomes" id="UP000291613"/>
    </source>
</evidence>
<keyword evidence="3" id="KW-0227">DNA damage</keyword>
<dbReference type="GO" id="GO:0106300">
    <property type="term" value="P:protein-DNA covalent cross-linking repair"/>
    <property type="evidence" value="ECO:0007669"/>
    <property type="project" value="InterPro"/>
</dbReference>
<dbReference type="GO" id="GO:0003697">
    <property type="term" value="F:single-stranded DNA binding"/>
    <property type="evidence" value="ECO:0007669"/>
    <property type="project" value="InterPro"/>
</dbReference>
<dbReference type="PANTHER" id="PTHR13604">
    <property type="entry name" value="DC12-RELATED"/>
    <property type="match status" value="1"/>
</dbReference>
<dbReference type="Gene3D" id="3.90.1680.10">
    <property type="entry name" value="SOS response associated peptidase-like"/>
    <property type="match status" value="1"/>
</dbReference>
<protein>
    <recommendedName>
        <fullName evidence="8">Abasic site processing protein</fullName>
        <ecNumber evidence="8">3.4.-.-</ecNumber>
    </recommendedName>
</protein>
<feature type="region of interest" description="Disordered" evidence="9">
    <location>
        <begin position="207"/>
        <end position="235"/>
    </location>
</feature>
<evidence type="ECO:0000256" key="9">
    <source>
        <dbReference type="SAM" id="MobiDB-lite"/>
    </source>
</evidence>
<evidence type="ECO:0000256" key="1">
    <source>
        <dbReference type="ARBA" id="ARBA00008136"/>
    </source>
</evidence>
<dbReference type="GO" id="GO:0008233">
    <property type="term" value="F:peptidase activity"/>
    <property type="evidence" value="ECO:0007669"/>
    <property type="project" value="UniProtKB-KW"/>
</dbReference>
<keyword evidence="6" id="KW-0238">DNA-binding</keyword>
<evidence type="ECO:0000256" key="4">
    <source>
        <dbReference type="ARBA" id="ARBA00022801"/>
    </source>
</evidence>
<dbReference type="GO" id="GO:0006508">
    <property type="term" value="P:proteolysis"/>
    <property type="evidence" value="ECO:0007669"/>
    <property type="project" value="UniProtKB-KW"/>
</dbReference>
<dbReference type="InterPro" id="IPR003738">
    <property type="entry name" value="SRAP"/>
</dbReference>
<evidence type="ECO:0000256" key="6">
    <source>
        <dbReference type="ARBA" id="ARBA00023125"/>
    </source>
</evidence>
<dbReference type="OrthoDB" id="9782620at2"/>
<accession>A0A4Q9GSB4</accession>
<keyword evidence="11" id="KW-1185">Reference proteome</keyword>
<evidence type="ECO:0000256" key="3">
    <source>
        <dbReference type="ARBA" id="ARBA00022763"/>
    </source>
</evidence>
<dbReference type="Pfam" id="PF02586">
    <property type="entry name" value="SRAP"/>
    <property type="match status" value="1"/>
</dbReference>
<evidence type="ECO:0000313" key="10">
    <source>
        <dbReference type="EMBL" id="TBN54687.1"/>
    </source>
</evidence>
<dbReference type="Proteomes" id="UP000291613">
    <property type="component" value="Unassembled WGS sequence"/>
</dbReference>
<proteinExistence type="inferred from homology"/>
<keyword evidence="5" id="KW-0190">Covalent protein-DNA linkage</keyword>
<dbReference type="EC" id="3.4.-.-" evidence="8"/>
<keyword evidence="2 8" id="KW-0645">Protease</keyword>
<reference evidence="10 11" key="1">
    <citation type="submission" date="2019-02" db="EMBL/GenBank/DDBJ databases">
        <title>Hansschlegelia quercus sp. nov., a novel methylotrophic bacterium from buds of oak (Quercus robur L.).</title>
        <authorList>
            <person name="Agafonova N.V."/>
            <person name="Kaparullina E.N."/>
            <person name="Grouzdev D.S."/>
            <person name="Doronina N.V."/>
        </authorList>
    </citation>
    <scope>NUCLEOTIDE SEQUENCE [LARGE SCALE GENOMIC DNA]</scope>
    <source>
        <strain evidence="10 11">Dub</strain>
    </source>
</reference>
<evidence type="ECO:0000256" key="8">
    <source>
        <dbReference type="RuleBase" id="RU364100"/>
    </source>
</evidence>
<comment type="caution">
    <text evidence="10">The sequence shown here is derived from an EMBL/GenBank/DDBJ whole genome shotgun (WGS) entry which is preliminary data.</text>
</comment>
<dbReference type="SUPFAM" id="SSF143081">
    <property type="entry name" value="BB1717-like"/>
    <property type="match status" value="1"/>
</dbReference>
<evidence type="ECO:0000256" key="7">
    <source>
        <dbReference type="ARBA" id="ARBA00023239"/>
    </source>
</evidence>
<dbReference type="InterPro" id="IPR036590">
    <property type="entry name" value="SRAP-like"/>
</dbReference>
<evidence type="ECO:0000256" key="5">
    <source>
        <dbReference type="ARBA" id="ARBA00023124"/>
    </source>
</evidence>
<sequence length="235" mass="26157">MCGRYAQTSSRAALASLLGAIAPDDFQPRFNISPTQMVPVALIENGTRRIGMQRWGLVPANAADEKSVPLLFNARGETVAQKPTFRSALQKRRCLVPADAWYEWRTIGRFKQPFMVRRTDREPFMFAGVWEAWRRPDGSTLRSFAVVTIAAKGALADIHERMPAVMQREHWDAWLDTRVDGSSLVLRCLDGEPAESFETIAIGARVNQAGNDGPEVQEPASDQEPPAEPAQPRLI</sequence>
<dbReference type="RefSeq" id="WP_131000939.1">
    <property type="nucleotide sequence ID" value="NZ_JBHSZR010000002.1"/>
</dbReference>